<proteinExistence type="inferred from homology"/>
<evidence type="ECO:0000313" key="8">
    <source>
        <dbReference type="Proteomes" id="UP001550739"/>
    </source>
</evidence>
<comment type="caution">
    <text evidence="7">The sequence shown here is derived from an EMBL/GenBank/DDBJ whole genome shotgun (WGS) entry which is preliminary data.</text>
</comment>
<dbReference type="Proteomes" id="UP001550739">
    <property type="component" value="Unassembled WGS sequence"/>
</dbReference>
<sequence>MDSTRPVVVLTDRAWPDDEIERRILDAAGFDLVAGPADPGTAEEIEALVTAHDPVAIMTCWARVSDAAVAAPSNLGAVARMGVGLDNIDVEAATARGIRVTNVPDYCVEEVSDHAVALILNWTRGITSFDAQVRTGSWNPAGARLARTASKTVGLVGFGRIGRATARKLTGFRTRILVTDPTLGADEAADLGVERTPLDELLATAQIVVLHVPLLPTTHHLIGAEQLAAMRADALLVNVSRGGLVDTVALADALDHGIIAGAALDVLDEEPEVDPRLLAHASVTVTPHVAFSSDESVVELRTKATEEVVRVLTGRPPHYPCNDIAEPDPITAGATSPAVDAKEDK</sequence>
<gene>
    <name evidence="7" type="ORF">AB0E89_38785</name>
</gene>
<keyword evidence="2 3" id="KW-0560">Oxidoreductase</keyword>
<organism evidence="7 8">
    <name type="scientific">Streptomyces sp. 900129855</name>
    <dbReference type="NCBI Taxonomy" id="3155129"/>
    <lineage>
        <taxon>Bacteria</taxon>
        <taxon>Bacillati</taxon>
        <taxon>Actinomycetota</taxon>
        <taxon>Actinomycetes</taxon>
        <taxon>Kitasatosporales</taxon>
        <taxon>Streptomycetaceae</taxon>
        <taxon>Streptomyces</taxon>
    </lineage>
</organism>
<dbReference type="PANTHER" id="PTHR10996:SF283">
    <property type="entry name" value="GLYOXYLATE_HYDROXYPYRUVATE REDUCTASE B"/>
    <property type="match status" value="1"/>
</dbReference>
<evidence type="ECO:0000259" key="5">
    <source>
        <dbReference type="Pfam" id="PF00389"/>
    </source>
</evidence>
<name>A0ABV2ZV16_9ACTN</name>
<feature type="region of interest" description="Disordered" evidence="4">
    <location>
        <begin position="315"/>
        <end position="345"/>
    </location>
</feature>
<dbReference type="CDD" id="cd05299">
    <property type="entry name" value="CtBP_dh"/>
    <property type="match status" value="1"/>
</dbReference>
<dbReference type="EMBL" id="JBEZVE010000028">
    <property type="protein sequence ID" value="MEU3786418.1"/>
    <property type="molecule type" value="Genomic_DNA"/>
</dbReference>
<evidence type="ECO:0000313" key="7">
    <source>
        <dbReference type="EMBL" id="MEU3786418.1"/>
    </source>
</evidence>
<dbReference type="Gene3D" id="3.40.50.720">
    <property type="entry name" value="NAD(P)-binding Rossmann-like Domain"/>
    <property type="match status" value="2"/>
</dbReference>
<feature type="domain" description="D-isomer specific 2-hydroxyacid dehydrogenase NAD-binding" evidence="6">
    <location>
        <begin position="116"/>
        <end position="290"/>
    </location>
</feature>
<evidence type="ECO:0000256" key="2">
    <source>
        <dbReference type="ARBA" id="ARBA00023002"/>
    </source>
</evidence>
<accession>A0ABV2ZV16</accession>
<dbReference type="InterPro" id="IPR036291">
    <property type="entry name" value="NAD(P)-bd_dom_sf"/>
</dbReference>
<protein>
    <submittedName>
        <fullName evidence="7">C-terminal binding protein</fullName>
    </submittedName>
</protein>
<evidence type="ECO:0000256" key="1">
    <source>
        <dbReference type="ARBA" id="ARBA00005854"/>
    </source>
</evidence>
<dbReference type="InterPro" id="IPR006139">
    <property type="entry name" value="D-isomer_2_OHA_DH_cat_dom"/>
</dbReference>
<reference evidence="7 8" key="1">
    <citation type="submission" date="2024-06" db="EMBL/GenBank/DDBJ databases">
        <title>The Natural Products Discovery Center: Release of the First 8490 Sequenced Strains for Exploring Actinobacteria Biosynthetic Diversity.</title>
        <authorList>
            <person name="Kalkreuter E."/>
            <person name="Kautsar S.A."/>
            <person name="Yang D."/>
            <person name="Bader C.D."/>
            <person name="Teijaro C.N."/>
            <person name="Fluegel L."/>
            <person name="Davis C.M."/>
            <person name="Simpson J.R."/>
            <person name="Lauterbach L."/>
            <person name="Steele A.D."/>
            <person name="Gui C."/>
            <person name="Meng S."/>
            <person name="Li G."/>
            <person name="Viehrig K."/>
            <person name="Ye F."/>
            <person name="Su P."/>
            <person name="Kiefer A.F."/>
            <person name="Nichols A."/>
            <person name="Cepeda A.J."/>
            <person name="Yan W."/>
            <person name="Fan B."/>
            <person name="Jiang Y."/>
            <person name="Adhikari A."/>
            <person name="Zheng C.-J."/>
            <person name="Schuster L."/>
            <person name="Cowan T.M."/>
            <person name="Smanski M.J."/>
            <person name="Chevrette M.G."/>
            <person name="De Carvalho L.P.S."/>
            <person name="Shen B."/>
        </authorList>
    </citation>
    <scope>NUCLEOTIDE SEQUENCE [LARGE SCALE GENOMIC DNA]</scope>
    <source>
        <strain evidence="7 8">NPDC033843</strain>
    </source>
</reference>
<keyword evidence="8" id="KW-1185">Reference proteome</keyword>
<dbReference type="SUPFAM" id="SSF52283">
    <property type="entry name" value="Formate/glycerate dehydrogenase catalytic domain-like"/>
    <property type="match status" value="1"/>
</dbReference>
<evidence type="ECO:0000256" key="3">
    <source>
        <dbReference type="RuleBase" id="RU003719"/>
    </source>
</evidence>
<dbReference type="InterPro" id="IPR050223">
    <property type="entry name" value="D-isomer_2-hydroxyacid_DH"/>
</dbReference>
<evidence type="ECO:0000256" key="4">
    <source>
        <dbReference type="SAM" id="MobiDB-lite"/>
    </source>
</evidence>
<evidence type="ECO:0000259" key="6">
    <source>
        <dbReference type="Pfam" id="PF02826"/>
    </source>
</evidence>
<dbReference type="SUPFAM" id="SSF51735">
    <property type="entry name" value="NAD(P)-binding Rossmann-fold domains"/>
    <property type="match status" value="1"/>
</dbReference>
<dbReference type="InterPro" id="IPR043322">
    <property type="entry name" value="CtBP"/>
</dbReference>
<dbReference type="PROSITE" id="PS00671">
    <property type="entry name" value="D_2_HYDROXYACID_DH_3"/>
    <property type="match status" value="1"/>
</dbReference>
<dbReference type="InterPro" id="IPR006140">
    <property type="entry name" value="D-isomer_DH_NAD-bd"/>
</dbReference>
<feature type="domain" description="D-isomer specific 2-hydroxyacid dehydrogenase catalytic" evidence="5">
    <location>
        <begin position="47"/>
        <end position="320"/>
    </location>
</feature>
<dbReference type="PANTHER" id="PTHR10996">
    <property type="entry name" value="2-HYDROXYACID DEHYDROGENASE-RELATED"/>
    <property type="match status" value="1"/>
</dbReference>
<dbReference type="RefSeq" id="WP_361708437.1">
    <property type="nucleotide sequence ID" value="NZ_JBEZVE010000028.1"/>
</dbReference>
<dbReference type="PROSITE" id="PS00670">
    <property type="entry name" value="D_2_HYDROXYACID_DH_2"/>
    <property type="match status" value="1"/>
</dbReference>
<dbReference type="InterPro" id="IPR029753">
    <property type="entry name" value="D-isomer_DH_CS"/>
</dbReference>
<dbReference type="Pfam" id="PF00389">
    <property type="entry name" value="2-Hacid_dh"/>
    <property type="match status" value="1"/>
</dbReference>
<comment type="similarity">
    <text evidence="1 3">Belongs to the D-isomer specific 2-hydroxyacid dehydrogenase family.</text>
</comment>
<dbReference type="Pfam" id="PF02826">
    <property type="entry name" value="2-Hacid_dh_C"/>
    <property type="match status" value="1"/>
</dbReference>